<dbReference type="Pfam" id="PF03938">
    <property type="entry name" value="OmpH"/>
    <property type="match status" value="1"/>
</dbReference>
<sequence length="200" mass="22375" precursor="true">MTKRKLIVLSAAFTLLFVAFAGAGAASKMLAQPTAVAVVDISKVMQGLKARLQLEADMKKAQEDFMKEMEGMKQELIELRDELELLEGTQGYDAKRASAEEKAFNMQAKDQFKRQMLEREAIVSMEMLYRKVVTAVDRVATANGYEIVVARESMDTMGTPKNLQELQGQMMTRKVLYAADTVDLTTSVIQTMNNDFDVAR</sequence>
<dbReference type="GO" id="GO:0051082">
    <property type="term" value="F:unfolded protein binding"/>
    <property type="evidence" value="ECO:0007669"/>
    <property type="project" value="InterPro"/>
</dbReference>
<name>A0A517YPM6_9BACT</name>
<gene>
    <name evidence="5" type="ORF">KS4_02030</name>
</gene>
<keyword evidence="2 4" id="KW-0732">Signal</keyword>
<dbReference type="InterPro" id="IPR024930">
    <property type="entry name" value="Skp_dom_sf"/>
</dbReference>
<feature type="chain" id="PRO_5021961735" evidence="4">
    <location>
        <begin position="22"/>
        <end position="200"/>
    </location>
</feature>
<dbReference type="GO" id="GO:0005829">
    <property type="term" value="C:cytosol"/>
    <property type="evidence" value="ECO:0007669"/>
    <property type="project" value="TreeGrafter"/>
</dbReference>
<dbReference type="PANTHER" id="PTHR35089">
    <property type="entry name" value="CHAPERONE PROTEIN SKP"/>
    <property type="match status" value="1"/>
</dbReference>
<keyword evidence="6" id="KW-1185">Reference proteome</keyword>
<dbReference type="KEGG" id="pcor:KS4_02030"/>
<evidence type="ECO:0000256" key="1">
    <source>
        <dbReference type="ARBA" id="ARBA00009091"/>
    </source>
</evidence>
<accession>A0A517YPM6</accession>
<feature type="coiled-coil region" evidence="3">
    <location>
        <begin position="62"/>
        <end position="89"/>
    </location>
</feature>
<organism evidence="5 6">
    <name type="scientific">Poriferisphaera corsica</name>
    <dbReference type="NCBI Taxonomy" id="2528020"/>
    <lineage>
        <taxon>Bacteria</taxon>
        <taxon>Pseudomonadati</taxon>
        <taxon>Planctomycetota</taxon>
        <taxon>Phycisphaerae</taxon>
        <taxon>Phycisphaerales</taxon>
        <taxon>Phycisphaeraceae</taxon>
        <taxon>Poriferisphaera</taxon>
    </lineage>
</organism>
<dbReference type="AlphaFoldDB" id="A0A517YPM6"/>
<protein>
    <submittedName>
        <fullName evidence="5">Outer membrane protein (OmpH-like)</fullName>
    </submittedName>
</protein>
<dbReference type="SUPFAM" id="SSF111384">
    <property type="entry name" value="OmpH-like"/>
    <property type="match status" value="1"/>
</dbReference>
<evidence type="ECO:0000256" key="2">
    <source>
        <dbReference type="ARBA" id="ARBA00022729"/>
    </source>
</evidence>
<comment type="similarity">
    <text evidence="1">Belongs to the Skp family.</text>
</comment>
<dbReference type="InterPro" id="IPR005632">
    <property type="entry name" value="Chaperone_Skp"/>
</dbReference>
<evidence type="ECO:0000256" key="3">
    <source>
        <dbReference type="SAM" id="Coils"/>
    </source>
</evidence>
<evidence type="ECO:0000256" key="4">
    <source>
        <dbReference type="SAM" id="SignalP"/>
    </source>
</evidence>
<dbReference type="Gene3D" id="3.30.910.20">
    <property type="entry name" value="Skp domain"/>
    <property type="match status" value="1"/>
</dbReference>
<reference evidence="5 6" key="1">
    <citation type="submission" date="2019-02" db="EMBL/GenBank/DDBJ databases">
        <title>Deep-cultivation of Planctomycetes and their phenomic and genomic characterization uncovers novel biology.</title>
        <authorList>
            <person name="Wiegand S."/>
            <person name="Jogler M."/>
            <person name="Boedeker C."/>
            <person name="Pinto D."/>
            <person name="Vollmers J."/>
            <person name="Rivas-Marin E."/>
            <person name="Kohn T."/>
            <person name="Peeters S.H."/>
            <person name="Heuer A."/>
            <person name="Rast P."/>
            <person name="Oberbeckmann S."/>
            <person name="Bunk B."/>
            <person name="Jeske O."/>
            <person name="Meyerdierks A."/>
            <person name="Storesund J.E."/>
            <person name="Kallscheuer N."/>
            <person name="Luecker S."/>
            <person name="Lage O.M."/>
            <person name="Pohl T."/>
            <person name="Merkel B.J."/>
            <person name="Hornburger P."/>
            <person name="Mueller R.-W."/>
            <person name="Bruemmer F."/>
            <person name="Labrenz M."/>
            <person name="Spormann A.M."/>
            <person name="Op den Camp H."/>
            <person name="Overmann J."/>
            <person name="Amann R."/>
            <person name="Jetten M.S.M."/>
            <person name="Mascher T."/>
            <person name="Medema M.H."/>
            <person name="Devos D.P."/>
            <person name="Kaster A.-K."/>
            <person name="Ovreas L."/>
            <person name="Rohde M."/>
            <person name="Galperin M.Y."/>
            <person name="Jogler C."/>
        </authorList>
    </citation>
    <scope>NUCLEOTIDE SEQUENCE [LARGE SCALE GENOMIC DNA]</scope>
    <source>
        <strain evidence="5 6">KS4</strain>
    </source>
</reference>
<dbReference type="SMART" id="SM00935">
    <property type="entry name" value="OmpH"/>
    <property type="match status" value="1"/>
</dbReference>
<feature type="signal peptide" evidence="4">
    <location>
        <begin position="1"/>
        <end position="21"/>
    </location>
</feature>
<dbReference type="RefSeq" id="WP_145073306.1">
    <property type="nucleotide sequence ID" value="NZ_CP036425.1"/>
</dbReference>
<evidence type="ECO:0000313" key="5">
    <source>
        <dbReference type="EMBL" id="QDU32174.1"/>
    </source>
</evidence>
<evidence type="ECO:0000313" key="6">
    <source>
        <dbReference type="Proteomes" id="UP000317369"/>
    </source>
</evidence>
<dbReference type="PANTHER" id="PTHR35089:SF1">
    <property type="entry name" value="CHAPERONE PROTEIN SKP"/>
    <property type="match status" value="1"/>
</dbReference>
<dbReference type="Proteomes" id="UP000317369">
    <property type="component" value="Chromosome"/>
</dbReference>
<dbReference type="GO" id="GO:0050821">
    <property type="term" value="P:protein stabilization"/>
    <property type="evidence" value="ECO:0007669"/>
    <property type="project" value="TreeGrafter"/>
</dbReference>
<keyword evidence="3" id="KW-0175">Coiled coil</keyword>
<dbReference type="EMBL" id="CP036425">
    <property type="protein sequence ID" value="QDU32174.1"/>
    <property type="molecule type" value="Genomic_DNA"/>
</dbReference>
<proteinExistence type="inferred from homology"/>